<name>A0A917B6P3_HALAA</name>
<proteinExistence type="inferred from homology"/>
<feature type="region of interest" description="Disordered" evidence="2">
    <location>
        <begin position="365"/>
        <end position="397"/>
    </location>
</feature>
<feature type="chain" id="PRO_5037800863" description="GH16 domain-containing protein" evidence="3">
    <location>
        <begin position="23"/>
        <end position="956"/>
    </location>
</feature>
<reference evidence="5" key="1">
    <citation type="journal article" date="2014" name="Int. J. Syst. Evol. Microbiol.">
        <title>Complete genome sequence of Corynebacterium casei LMG S-19264T (=DSM 44701T), isolated from a smear-ripened cheese.</title>
        <authorList>
            <consortium name="US DOE Joint Genome Institute (JGI-PGF)"/>
            <person name="Walter F."/>
            <person name="Albersmeier A."/>
            <person name="Kalinowski J."/>
            <person name="Ruckert C."/>
        </authorList>
    </citation>
    <scope>NUCLEOTIDE SEQUENCE</scope>
    <source>
        <strain evidence="5">CGMCC 1.12153</strain>
    </source>
</reference>
<dbReference type="PROSITE" id="PS51762">
    <property type="entry name" value="GH16_2"/>
    <property type="match status" value="1"/>
</dbReference>
<accession>A0A917B6P3</accession>
<dbReference type="RefSeq" id="WP_229735359.1">
    <property type="nucleotide sequence ID" value="NZ_BMEL01000003.1"/>
</dbReference>
<sequence>MKLKGFSLFMVFLLMLPMYVNANDYETGATNLVNFDEDGVSYVVDGFEGANSEIVEDPTDSSNQVAQFNKMDEAAPWAGTTFGEEPDNTIPAVSFTETDTKMSVRVYSPDEGIEVRLKVEQADDPTRSVETGATTTTADEWETLEFDFSNESEGTEPLNLDYTFNMATIFFDFGNEGTGKTYYFDDLKVIGDGSTTDGDTDGDTNDNSNVFYLIGGDESKALSFEPGSSAEDDTLLESGEKSTYVIDNVSGEYNGSGNTLAHLYLNGLDIALDFVAKASYDFNGDGNWDRTEETTWLPTDGNTESGAYEEFTQEFTQNVSGEEYSDFTNGTIQVEVSLAIGGSDGELKVNAPEEASRIELPYTLSVEDGTSEDPSEPGDVDETPDPTDPSDPVDGDRDWELVWNDEFDGNELDTTKWKYDIGNGFYSGDEWVGGWGNEESQYYSEDNVKVEDGKLIIEAREEAASDEHGSYDYTSGKILTDELFSQAYGKFEANIKLPEGQGFWPAFWMMPQDDVYGTWAASGEIDIMENRGADTGSIGGAIHYGGEWPNNSYSANDYHFPEGQSTTDFNVYGVEWEPGEIRYYVNGELYQTLNEWNTPNGEYPAPFDQEFYMILNLAVGGWYGGEPDETTSFPSQMEVDYVRVYEDMAADYPEPGEPTDPGDGDEEEPGDGDGDGNEPVDPSKDWQEVGDNLIEDGTFETTTEFGDENNSIVWNVFNFGDYETWAGLADFSIVNEELKATIERVGQEWWHMQFMQDVTVPSGIYKIAFDMRSDLDRNVNVELTGTDSGINEFEVGSTMETYEAYIEVESDGDYNLMFGLGKGEDDPELAVPYDLYLDNVRLVEVVEGDENEEEPGDGDGEEPGDGDEEEPVSVEELYQAIEDLEENGEIKKSASKQLTNTLKTADKHYQAGRQKQATKHLEKFISKVDGKQMKSAAEEVKNDMKHSAEQLMEKWS</sequence>
<dbReference type="SUPFAM" id="SSF49899">
    <property type="entry name" value="Concanavalin A-like lectins/glucanases"/>
    <property type="match status" value="1"/>
</dbReference>
<dbReference type="PANTHER" id="PTHR10963">
    <property type="entry name" value="GLYCOSYL HYDROLASE-RELATED"/>
    <property type="match status" value="1"/>
</dbReference>
<protein>
    <recommendedName>
        <fullName evidence="4">GH16 domain-containing protein</fullName>
    </recommendedName>
</protein>
<organism evidence="5 6">
    <name type="scientific">Halobacillus andaensis</name>
    <dbReference type="NCBI Taxonomy" id="1176239"/>
    <lineage>
        <taxon>Bacteria</taxon>
        <taxon>Bacillati</taxon>
        <taxon>Bacillota</taxon>
        <taxon>Bacilli</taxon>
        <taxon>Bacillales</taxon>
        <taxon>Bacillaceae</taxon>
        <taxon>Halobacillus</taxon>
    </lineage>
</organism>
<evidence type="ECO:0000256" key="3">
    <source>
        <dbReference type="SAM" id="SignalP"/>
    </source>
</evidence>
<comment type="caution">
    <text evidence="5">The sequence shown here is derived from an EMBL/GenBank/DDBJ whole genome shotgun (WGS) entry which is preliminary data.</text>
</comment>
<evidence type="ECO:0000259" key="4">
    <source>
        <dbReference type="PROSITE" id="PS51762"/>
    </source>
</evidence>
<dbReference type="InterPro" id="IPR054470">
    <property type="entry name" value="FIMAH_dom"/>
</dbReference>
<dbReference type="GO" id="GO:0005975">
    <property type="term" value="P:carbohydrate metabolic process"/>
    <property type="evidence" value="ECO:0007669"/>
    <property type="project" value="InterPro"/>
</dbReference>
<dbReference type="Pfam" id="PF22888">
    <property type="entry name" value="FIMAH"/>
    <property type="match status" value="1"/>
</dbReference>
<dbReference type="InterPro" id="IPR013320">
    <property type="entry name" value="ConA-like_dom_sf"/>
</dbReference>
<evidence type="ECO:0000313" key="6">
    <source>
        <dbReference type="Proteomes" id="UP000660110"/>
    </source>
</evidence>
<dbReference type="Pfam" id="PF00722">
    <property type="entry name" value="Glyco_hydro_16"/>
    <property type="match status" value="1"/>
</dbReference>
<feature type="region of interest" description="Disordered" evidence="2">
    <location>
        <begin position="848"/>
        <end position="872"/>
    </location>
</feature>
<dbReference type="InterPro" id="IPR000757">
    <property type="entry name" value="Beta-glucanase-like"/>
</dbReference>
<dbReference type="Proteomes" id="UP000660110">
    <property type="component" value="Unassembled WGS sequence"/>
</dbReference>
<feature type="region of interest" description="Disordered" evidence="2">
    <location>
        <begin position="651"/>
        <end position="688"/>
    </location>
</feature>
<dbReference type="GO" id="GO:0004553">
    <property type="term" value="F:hydrolase activity, hydrolyzing O-glycosyl compounds"/>
    <property type="evidence" value="ECO:0007669"/>
    <property type="project" value="InterPro"/>
</dbReference>
<dbReference type="Gene3D" id="2.60.120.260">
    <property type="entry name" value="Galactose-binding domain-like"/>
    <property type="match status" value="2"/>
</dbReference>
<dbReference type="EMBL" id="BMEL01000003">
    <property type="protein sequence ID" value="GGF27856.1"/>
    <property type="molecule type" value="Genomic_DNA"/>
</dbReference>
<dbReference type="Gene3D" id="2.60.120.200">
    <property type="match status" value="1"/>
</dbReference>
<keyword evidence="6" id="KW-1185">Reference proteome</keyword>
<feature type="compositionally biased region" description="Acidic residues" evidence="2">
    <location>
        <begin position="660"/>
        <end position="678"/>
    </location>
</feature>
<dbReference type="AlphaFoldDB" id="A0A917B6P3"/>
<dbReference type="SUPFAM" id="SSF49785">
    <property type="entry name" value="Galactose-binding domain-like"/>
    <property type="match status" value="1"/>
</dbReference>
<dbReference type="InterPro" id="IPR050546">
    <property type="entry name" value="Glycosyl_Hydrlase_16"/>
</dbReference>
<evidence type="ECO:0000313" key="5">
    <source>
        <dbReference type="EMBL" id="GGF27856.1"/>
    </source>
</evidence>
<feature type="signal peptide" evidence="3">
    <location>
        <begin position="1"/>
        <end position="22"/>
    </location>
</feature>
<dbReference type="InterPro" id="IPR008979">
    <property type="entry name" value="Galactose-bd-like_sf"/>
</dbReference>
<feature type="compositionally biased region" description="Acidic residues" evidence="2">
    <location>
        <begin position="369"/>
        <end position="385"/>
    </location>
</feature>
<dbReference type="CDD" id="cd08023">
    <property type="entry name" value="GH16_laminarinase_like"/>
    <property type="match status" value="1"/>
</dbReference>
<evidence type="ECO:0000256" key="1">
    <source>
        <dbReference type="ARBA" id="ARBA00006865"/>
    </source>
</evidence>
<feature type="domain" description="GH16" evidence="4">
    <location>
        <begin position="378"/>
        <end position="650"/>
    </location>
</feature>
<keyword evidence="3" id="KW-0732">Signal</keyword>
<reference evidence="5" key="2">
    <citation type="submission" date="2020-09" db="EMBL/GenBank/DDBJ databases">
        <authorList>
            <person name="Sun Q."/>
            <person name="Zhou Y."/>
        </authorList>
    </citation>
    <scope>NUCLEOTIDE SEQUENCE</scope>
    <source>
        <strain evidence="5">CGMCC 1.12153</strain>
    </source>
</reference>
<feature type="region of interest" description="Disordered" evidence="2">
    <location>
        <begin position="931"/>
        <end position="956"/>
    </location>
</feature>
<dbReference type="PANTHER" id="PTHR10963:SF55">
    <property type="entry name" value="GLYCOSIDE HYDROLASE FAMILY 16 PROTEIN"/>
    <property type="match status" value="1"/>
</dbReference>
<evidence type="ECO:0000256" key="2">
    <source>
        <dbReference type="SAM" id="MobiDB-lite"/>
    </source>
</evidence>
<comment type="similarity">
    <text evidence="1">Belongs to the glycosyl hydrolase 16 family.</text>
</comment>
<gene>
    <name evidence="5" type="ORF">GCM10010954_28720</name>
</gene>